<name>A0A931SBV3_9BACT</name>
<sequence length="110" mass="12683">MPLHTSMAMGRWRELTFLEQMGNIGSEVGRMRLVEGRSPGESEKALERALELIDLTRADPRWSTPSRLKELCRLREIMMDAAEGGHEYNSALEDIDRYLMQFAKAARRDK</sequence>
<accession>A0A931SBV3</accession>
<proteinExistence type="predicted"/>
<reference evidence="1" key="1">
    <citation type="submission" date="2020-07" db="EMBL/GenBank/DDBJ databases">
        <title>Huge and variable diversity of episymbiotic CPR bacteria and DPANN archaea in groundwater ecosystems.</title>
        <authorList>
            <person name="He C.Y."/>
            <person name="Keren R."/>
            <person name="Whittaker M."/>
            <person name="Farag I.F."/>
            <person name="Doudna J."/>
            <person name="Cate J.H.D."/>
            <person name="Banfield J.F."/>
        </authorList>
    </citation>
    <scope>NUCLEOTIDE SEQUENCE</scope>
    <source>
        <strain evidence="1">NC_groundwater_193_Ag_S-0.1um_51_7</strain>
    </source>
</reference>
<dbReference type="AlphaFoldDB" id="A0A931SBV3"/>
<dbReference type="Proteomes" id="UP000724148">
    <property type="component" value="Unassembled WGS sequence"/>
</dbReference>
<evidence type="ECO:0000313" key="2">
    <source>
        <dbReference type="Proteomes" id="UP000724148"/>
    </source>
</evidence>
<dbReference type="EMBL" id="JACOZA010000076">
    <property type="protein sequence ID" value="MBI2097072.1"/>
    <property type="molecule type" value="Genomic_DNA"/>
</dbReference>
<organism evidence="1 2">
    <name type="scientific">Candidatus Sungiibacteriota bacterium</name>
    <dbReference type="NCBI Taxonomy" id="2750080"/>
    <lineage>
        <taxon>Bacteria</taxon>
        <taxon>Candidatus Sungiibacteriota</taxon>
    </lineage>
</organism>
<gene>
    <name evidence="1" type="ORF">HYT40_02910</name>
</gene>
<protein>
    <submittedName>
        <fullName evidence="1">Uncharacterized protein</fullName>
    </submittedName>
</protein>
<comment type="caution">
    <text evidence="1">The sequence shown here is derived from an EMBL/GenBank/DDBJ whole genome shotgun (WGS) entry which is preliminary data.</text>
</comment>
<evidence type="ECO:0000313" key="1">
    <source>
        <dbReference type="EMBL" id="MBI2097072.1"/>
    </source>
</evidence>